<dbReference type="PATRIC" id="fig|1280949.3.peg.3108"/>
<dbReference type="EMBL" id="ARYH01000003">
    <property type="protein sequence ID" value="KCZ83070.1"/>
    <property type="molecule type" value="Genomic_DNA"/>
</dbReference>
<keyword evidence="1" id="KW-0812">Transmembrane</keyword>
<keyword evidence="1" id="KW-1133">Transmembrane helix</keyword>
<sequence length="247" mass="28264">MEIGSSSSSTKTGWINQVIRHPITISLYYAAAMVVALVYSTVQSDFNSRIFVWSALGVAVLLFSSILVSALFFRIGRKEEFEDRIADMKEFINAQHMGWIVNDKYIRALEVGSSETWVFTRKLHNDLDQAGEIFQAVRSNLNAGLKYVYFVPDVPSSYDVIDRYRKLHSFKSGQVTFYLVPQEYFAFYTEVVIYNANNPERVGIEWLPQSQLNYYIAMDGEHTDELVGIGRMYAAKFPDYGERFSAA</sequence>
<protein>
    <submittedName>
        <fullName evidence="2">Uncharacterized protein</fullName>
    </submittedName>
</protein>
<evidence type="ECO:0000256" key="1">
    <source>
        <dbReference type="SAM" id="Phobius"/>
    </source>
</evidence>
<gene>
    <name evidence="2" type="ORF">HAD_15322</name>
</gene>
<comment type="caution">
    <text evidence="2">The sequence shown here is derived from an EMBL/GenBank/DDBJ whole genome shotgun (WGS) entry which is preliminary data.</text>
</comment>
<keyword evidence="1" id="KW-0472">Membrane</keyword>
<proteinExistence type="predicted"/>
<dbReference type="RefSeq" id="WP_035573310.1">
    <property type="nucleotide sequence ID" value="NZ_ARYH01000003.1"/>
</dbReference>
<feature type="transmembrane region" description="Helical" evidence="1">
    <location>
        <begin position="51"/>
        <end position="73"/>
    </location>
</feature>
<organism evidence="2 3">
    <name type="scientific">Hyphomonas adhaerens MHS-3</name>
    <dbReference type="NCBI Taxonomy" id="1280949"/>
    <lineage>
        <taxon>Bacteria</taxon>
        <taxon>Pseudomonadati</taxon>
        <taxon>Pseudomonadota</taxon>
        <taxon>Alphaproteobacteria</taxon>
        <taxon>Hyphomonadales</taxon>
        <taxon>Hyphomonadaceae</taxon>
        <taxon>Hyphomonas</taxon>
    </lineage>
</organism>
<name>A0A069E0V5_9PROT</name>
<dbReference type="Proteomes" id="UP000027446">
    <property type="component" value="Unassembled WGS sequence"/>
</dbReference>
<evidence type="ECO:0000313" key="2">
    <source>
        <dbReference type="EMBL" id="KCZ83070.1"/>
    </source>
</evidence>
<evidence type="ECO:0000313" key="3">
    <source>
        <dbReference type="Proteomes" id="UP000027446"/>
    </source>
</evidence>
<accession>A0A069E0V5</accession>
<dbReference type="AlphaFoldDB" id="A0A069E0V5"/>
<keyword evidence="3" id="KW-1185">Reference proteome</keyword>
<reference evidence="2 3" key="1">
    <citation type="journal article" date="2014" name="Antonie Van Leeuwenhoek">
        <title>Hyphomonas beringensis sp. nov. and Hyphomonas chukchiensis sp. nov., isolated from surface seawater of the Bering Sea and Chukchi Sea.</title>
        <authorList>
            <person name="Li C."/>
            <person name="Lai Q."/>
            <person name="Li G."/>
            <person name="Dong C."/>
            <person name="Wang J."/>
            <person name="Liao Y."/>
            <person name="Shao Z."/>
        </authorList>
    </citation>
    <scope>NUCLEOTIDE SEQUENCE [LARGE SCALE GENOMIC DNA]</scope>
    <source>
        <strain evidence="2 3">MHS-3</strain>
    </source>
</reference>
<feature type="transmembrane region" description="Helical" evidence="1">
    <location>
        <begin position="21"/>
        <end position="39"/>
    </location>
</feature>